<accession>A0A9J5ZVC0</accession>
<protein>
    <recommendedName>
        <fullName evidence="3">DUF4283 domain-containing protein</fullName>
    </recommendedName>
</protein>
<gene>
    <name evidence="1" type="ORF">H5410_015748</name>
</gene>
<keyword evidence="2" id="KW-1185">Reference proteome</keyword>
<dbReference type="PANTHER" id="PTHR31286">
    <property type="entry name" value="GLYCINE-RICH CELL WALL STRUCTURAL PROTEIN 1.8-LIKE"/>
    <property type="match status" value="1"/>
</dbReference>
<evidence type="ECO:0008006" key="3">
    <source>
        <dbReference type="Google" id="ProtNLM"/>
    </source>
</evidence>
<sequence length="124" mass="14548">MKKVLQNCPWFINNHLLSIQRWTPNFIPEKATLTYSVVWVRLPQLPIEFYDGILLKEIENSIGKLLKIDSYTSSTLRGRCMYRKAQTTPSSFQDDTNGKKGTEEWKMVKFAKKYCKFRGITVIH</sequence>
<reference evidence="1 2" key="1">
    <citation type="submission" date="2020-09" db="EMBL/GenBank/DDBJ databases">
        <title>De no assembly of potato wild relative species, Solanum commersonii.</title>
        <authorList>
            <person name="Cho K."/>
        </authorList>
    </citation>
    <scope>NUCLEOTIDE SEQUENCE [LARGE SCALE GENOMIC DNA]</scope>
    <source>
        <strain evidence="1">LZ3.2</strain>
        <tissue evidence="1">Leaf</tissue>
    </source>
</reference>
<dbReference type="OrthoDB" id="1305040at2759"/>
<dbReference type="EMBL" id="JACXVP010000003">
    <property type="protein sequence ID" value="KAG5615924.1"/>
    <property type="molecule type" value="Genomic_DNA"/>
</dbReference>
<dbReference type="InterPro" id="IPR040256">
    <property type="entry name" value="At4g02000-like"/>
</dbReference>
<name>A0A9J5ZVC0_SOLCO</name>
<organism evidence="1 2">
    <name type="scientific">Solanum commersonii</name>
    <name type="common">Commerson's wild potato</name>
    <name type="synonym">Commerson's nightshade</name>
    <dbReference type="NCBI Taxonomy" id="4109"/>
    <lineage>
        <taxon>Eukaryota</taxon>
        <taxon>Viridiplantae</taxon>
        <taxon>Streptophyta</taxon>
        <taxon>Embryophyta</taxon>
        <taxon>Tracheophyta</taxon>
        <taxon>Spermatophyta</taxon>
        <taxon>Magnoliopsida</taxon>
        <taxon>eudicotyledons</taxon>
        <taxon>Gunneridae</taxon>
        <taxon>Pentapetalae</taxon>
        <taxon>asterids</taxon>
        <taxon>lamiids</taxon>
        <taxon>Solanales</taxon>
        <taxon>Solanaceae</taxon>
        <taxon>Solanoideae</taxon>
        <taxon>Solaneae</taxon>
        <taxon>Solanum</taxon>
    </lineage>
</organism>
<evidence type="ECO:0000313" key="2">
    <source>
        <dbReference type="Proteomes" id="UP000824120"/>
    </source>
</evidence>
<proteinExistence type="predicted"/>
<dbReference type="PANTHER" id="PTHR31286:SF99">
    <property type="entry name" value="DUF4283 DOMAIN-CONTAINING PROTEIN"/>
    <property type="match status" value="1"/>
</dbReference>
<comment type="caution">
    <text evidence="1">The sequence shown here is derived from an EMBL/GenBank/DDBJ whole genome shotgun (WGS) entry which is preliminary data.</text>
</comment>
<dbReference type="Proteomes" id="UP000824120">
    <property type="component" value="Chromosome 3"/>
</dbReference>
<dbReference type="AlphaFoldDB" id="A0A9J5ZVC0"/>
<evidence type="ECO:0000313" key="1">
    <source>
        <dbReference type="EMBL" id="KAG5615924.1"/>
    </source>
</evidence>